<proteinExistence type="predicted"/>
<dbReference type="EMBL" id="FUYA01000016">
    <property type="protein sequence ID" value="SKA83696.1"/>
    <property type="molecule type" value="Genomic_DNA"/>
</dbReference>
<dbReference type="AlphaFoldDB" id="A0A1T4X2B9"/>
<dbReference type="RefSeq" id="WP_078686181.1">
    <property type="nucleotide sequence ID" value="NZ_FUYA01000016.1"/>
</dbReference>
<organism evidence="1 2">
    <name type="scientific">Desulfobaculum bizertense DSM 18034</name>
    <dbReference type="NCBI Taxonomy" id="1121442"/>
    <lineage>
        <taxon>Bacteria</taxon>
        <taxon>Pseudomonadati</taxon>
        <taxon>Thermodesulfobacteriota</taxon>
        <taxon>Desulfovibrionia</taxon>
        <taxon>Desulfovibrionales</taxon>
        <taxon>Desulfovibrionaceae</taxon>
        <taxon>Desulfobaculum</taxon>
    </lineage>
</organism>
<name>A0A1T4X2B9_9BACT</name>
<evidence type="ECO:0000313" key="1">
    <source>
        <dbReference type="EMBL" id="SKA83696.1"/>
    </source>
</evidence>
<dbReference type="Proteomes" id="UP000189733">
    <property type="component" value="Unassembled WGS sequence"/>
</dbReference>
<dbReference type="STRING" id="1121442.SAMN02745702_02918"/>
<gene>
    <name evidence="1" type="ORF">SAMN02745702_02918</name>
</gene>
<reference evidence="1 2" key="1">
    <citation type="submission" date="2017-02" db="EMBL/GenBank/DDBJ databases">
        <authorList>
            <person name="Peterson S.W."/>
        </authorList>
    </citation>
    <scope>NUCLEOTIDE SEQUENCE [LARGE SCALE GENOMIC DNA]</scope>
    <source>
        <strain evidence="1 2">DSM 18034</strain>
    </source>
</reference>
<evidence type="ECO:0000313" key="2">
    <source>
        <dbReference type="Proteomes" id="UP000189733"/>
    </source>
</evidence>
<sequence length="154" mass="17514">MQKVATLSLQFPDQKPTKFRFYGDAGRYRLKEGEAWVPFGGDRKAEVTVRKALERVCERLAERLGLGRAASVDLTPPEFRVGEIVTVKGEYVLEGEGKNAGYESELYRVMAPPILDAGEVWRIPIGKGPRFAETCRYIPCEQVQPAQRRRKEQR</sequence>
<protein>
    <submittedName>
        <fullName evidence="1">Uncharacterized protein</fullName>
    </submittedName>
</protein>
<keyword evidence="2" id="KW-1185">Reference proteome</keyword>
<accession>A0A1T4X2B9</accession>